<accession>A0A180G126</accession>
<dbReference type="EnsemblFungi" id="PTTG_30453-t43_1">
    <property type="protein sequence ID" value="PTTG_30453-t43_1-p1"/>
    <property type="gene ID" value="PTTG_30453"/>
</dbReference>
<proteinExistence type="predicted"/>
<keyword evidence="4" id="KW-1185">Reference proteome</keyword>
<name>A0A180G126_PUCT1</name>
<dbReference type="EMBL" id="ADAS02003803">
    <property type="protein sequence ID" value="OAV85533.1"/>
    <property type="molecule type" value="Genomic_DNA"/>
</dbReference>
<feature type="region of interest" description="Disordered" evidence="1">
    <location>
        <begin position="1"/>
        <end position="31"/>
    </location>
</feature>
<protein>
    <submittedName>
        <fullName evidence="2 3">Uncharacterized protein</fullName>
    </submittedName>
</protein>
<dbReference type="Proteomes" id="UP000005240">
    <property type="component" value="Unassembled WGS sequence"/>
</dbReference>
<dbReference type="AlphaFoldDB" id="A0A180G126"/>
<reference evidence="3 4" key="3">
    <citation type="journal article" date="2017" name="G3 (Bethesda)">
        <title>Comparative analysis highlights variable genome content of wheat rusts and divergence of the mating loci.</title>
        <authorList>
            <person name="Cuomo C.A."/>
            <person name="Bakkeren G."/>
            <person name="Khalil H.B."/>
            <person name="Panwar V."/>
            <person name="Joly D."/>
            <person name="Linning R."/>
            <person name="Sakthikumar S."/>
            <person name="Song X."/>
            <person name="Adiconis X."/>
            <person name="Fan L."/>
            <person name="Goldberg J.M."/>
            <person name="Levin J.Z."/>
            <person name="Young S."/>
            <person name="Zeng Q."/>
            <person name="Anikster Y."/>
            <person name="Bruce M."/>
            <person name="Wang M."/>
            <person name="Yin C."/>
            <person name="McCallum B."/>
            <person name="Szabo L.J."/>
            <person name="Hulbert S."/>
            <person name="Chen X."/>
            <person name="Fellers J.P."/>
        </authorList>
    </citation>
    <scope>NUCLEOTIDE SEQUENCE</scope>
    <source>
        <strain evidence="4">Isolate 1-1 / race 1 (BBBD)</strain>
        <strain evidence="3">isolate 1-1 / race 1 (BBBD)</strain>
    </source>
</reference>
<evidence type="ECO:0000313" key="4">
    <source>
        <dbReference type="Proteomes" id="UP000005240"/>
    </source>
</evidence>
<reference evidence="3" key="4">
    <citation type="submission" date="2025-05" db="UniProtKB">
        <authorList>
            <consortium name="EnsemblFungi"/>
        </authorList>
    </citation>
    <scope>IDENTIFICATION</scope>
    <source>
        <strain evidence="3">isolate 1-1 / race 1 (BBBD)</strain>
    </source>
</reference>
<evidence type="ECO:0000313" key="3">
    <source>
        <dbReference type="EnsemblFungi" id="PTTG_30453-t43_1-p1"/>
    </source>
</evidence>
<dbReference type="VEuPathDB" id="FungiDB:PTTG_30453"/>
<organism evidence="2">
    <name type="scientific">Puccinia triticina (isolate 1-1 / race 1 (BBBD))</name>
    <name type="common">Brown leaf rust fungus</name>
    <dbReference type="NCBI Taxonomy" id="630390"/>
    <lineage>
        <taxon>Eukaryota</taxon>
        <taxon>Fungi</taxon>
        <taxon>Dikarya</taxon>
        <taxon>Basidiomycota</taxon>
        <taxon>Pucciniomycotina</taxon>
        <taxon>Pucciniomycetes</taxon>
        <taxon>Pucciniales</taxon>
        <taxon>Pucciniaceae</taxon>
        <taxon>Puccinia</taxon>
    </lineage>
</organism>
<sequence>SSRGGRGGRGSRGLRRGHPTRSYRPPFRRGGYVPGGADIMSKNRAIIEAMPQLPPVFASHPRTATTSGSFITPLFPSRSASVYSASSAATAKDFLTPQVRVPSPNPPGFYDPSDFHRLTRDQFIPSRSPIRSRTIQSICVCSPIHRRPLPVHHVRLGAPLSTFPRRQCRRTR</sequence>
<gene>
    <name evidence="2" type="ORF">PTTG_30453</name>
</gene>
<feature type="compositionally biased region" description="Basic residues" evidence="1">
    <location>
        <begin position="12"/>
        <end position="21"/>
    </location>
</feature>
<reference evidence="2" key="2">
    <citation type="submission" date="2016-05" db="EMBL/GenBank/DDBJ databases">
        <title>Comparative analysis highlights variable genome content of wheat rusts and divergence of the mating loci.</title>
        <authorList>
            <person name="Cuomo C.A."/>
            <person name="Bakkeren G."/>
            <person name="Szabo L."/>
            <person name="Khalil H."/>
            <person name="Joly D."/>
            <person name="Goldberg J."/>
            <person name="Young S."/>
            <person name="Zeng Q."/>
            <person name="Fellers J."/>
        </authorList>
    </citation>
    <scope>NUCLEOTIDE SEQUENCE [LARGE SCALE GENOMIC DNA]</scope>
    <source>
        <strain evidence="2">1-1 BBBD Race 1</strain>
    </source>
</reference>
<reference evidence="2" key="1">
    <citation type="submission" date="2009-11" db="EMBL/GenBank/DDBJ databases">
        <authorList>
            <consortium name="The Broad Institute Genome Sequencing Platform"/>
            <person name="Ward D."/>
            <person name="Feldgarden M."/>
            <person name="Earl A."/>
            <person name="Young S.K."/>
            <person name="Zeng Q."/>
            <person name="Koehrsen M."/>
            <person name="Alvarado L."/>
            <person name="Berlin A."/>
            <person name="Bochicchio J."/>
            <person name="Borenstein D."/>
            <person name="Chapman S.B."/>
            <person name="Chen Z."/>
            <person name="Engels R."/>
            <person name="Freedman E."/>
            <person name="Gellesch M."/>
            <person name="Goldberg J."/>
            <person name="Griggs A."/>
            <person name="Gujja S."/>
            <person name="Heilman E."/>
            <person name="Heiman D."/>
            <person name="Hepburn T."/>
            <person name="Howarth C."/>
            <person name="Jen D."/>
            <person name="Larson L."/>
            <person name="Lewis B."/>
            <person name="Mehta T."/>
            <person name="Park D."/>
            <person name="Pearson M."/>
            <person name="Roberts A."/>
            <person name="Saif S."/>
            <person name="Shea T."/>
            <person name="Shenoy N."/>
            <person name="Sisk P."/>
            <person name="Stolte C."/>
            <person name="Sykes S."/>
            <person name="Thomson T."/>
            <person name="Walk T."/>
            <person name="White J."/>
            <person name="Yandava C."/>
            <person name="Izard J."/>
            <person name="Baranova O.V."/>
            <person name="Blanton J.M."/>
            <person name="Tanner A.C."/>
            <person name="Dewhirst F.E."/>
            <person name="Haas B."/>
            <person name="Nusbaum C."/>
            <person name="Birren B."/>
        </authorList>
    </citation>
    <scope>NUCLEOTIDE SEQUENCE [LARGE SCALE GENOMIC DNA]</scope>
    <source>
        <strain evidence="2">1-1 BBBD Race 1</strain>
    </source>
</reference>
<evidence type="ECO:0000256" key="1">
    <source>
        <dbReference type="SAM" id="MobiDB-lite"/>
    </source>
</evidence>
<feature type="compositionally biased region" description="Gly residues" evidence="1">
    <location>
        <begin position="1"/>
        <end position="11"/>
    </location>
</feature>
<evidence type="ECO:0000313" key="2">
    <source>
        <dbReference type="EMBL" id="OAV85533.1"/>
    </source>
</evidence>
<feature type="non-terminal residue" evidence="2">
    <location>
        <position position="1"/>
    </location>
</feature>